<proteinExistence type="predicted"/>
<dbReference type="GO" id="GO:0016740">
    <property type="term" value="F:transferase activity"/>
    <property type="evidence" value="ECO:0007669"/>
    <property type="project" value="UniProtKB-KW"/>
</dbReference>
<gene>
    <name evidence="2" type="ORF">UT64_C0066G0002</name>
</gene>
<sequence length="226" mass="25201">MKIICVIPAYNEEKNIQGVIRNVLPFVNELVVVDDGSIDNTGKLANQEKATVLKHTVNRGQGAALRTGTQYAIRQDADIIVHFDADGQFLPSDINTTVAPILKGEADIVFGSRFMTNNNDLEKEKRMPILKKVFIMPLARMVNNLFFKVALTDPQSGFRVFSKKAAERINWHQDGMAHCSEILFASHQTGLPIKEVPITVIYNSFGQKFSGGLKILKDLFISKLIN</sequence>
<accession>A0A0G0PSZ5</accession>
<dbReference type="InterPro" id="IPR050256">
    <property type="entry name" value="Glycosyltransferase_2"/>
</dbReference>
<dbReference type="CDD" id="cd04179">
    <property type="entry name" value="DPM_DPG-synthase_like"/>
    <property type="match status" value="1"/>
</dbReference>
<dbReference type="Proteomes" id="UP000034137">
    <property type="component" value="Unassembled WGS sequence"/>
</dbReference>
<comment type="caution">
    <text evidence="2">The sequence shown here is derived from an EMBL/GenBank/DDBJ whole genome shotgun (WGS) entry which is preliminary data.</text>
</comment>
<dbReference type="AlphaFoldDB" id="A0A0G0PSZ5"/>
<reference evidence="2 3" key="1">
    <citation type="journal article" date="2015" name="Nature">
        <title>rRNA introns, odd ribosomes, and small enigmatic genomes across a large radiation of phyla.</title>
        <authorList>
            <person name="Brown C.T."/>
            <person name="Hug L.A."/>
            <person name="Thomas B.C."/>
            <person name="Sharon I."/>
            <person name="Castelle C.J."/>
            <person name="Singh A."/>
            <person name="Wilkins M.J."/>
            <person name="Williams K.H."/>
            <person name="Banfield J.F."/>
        </authorList>
    </citation>
    <scope>NUCLEOTIDE SEQUENCE [LARGE SCALE GENOMIC DNA]</scope>
</reference>
<evidence type="ECO:0000313" key="2">
    <source>
        <dbReference type="EMBL" id="KKR31289.1"/>
    </source>
</evidence>
<dbReference type="Pfam" id="PF00535">
    <property type="entry name" value="Glycos_transf_2"/>
    <property type="match status" value="1"/>
</dbReference>
<dbReference type="PANTHER" id="PTHR48090">
    <property type="entry name" value="UNDECAPRENYL-PHOSPHATE 4-DEOXY-4-FORMAMIDO-L-ARABINOSE TRANSFERASE-RELATED"/>
    <property type="match status" value="1"/>
</dbReference>
<dbReference type="InterPro" id="IPR001173">
    <property type="entry name" value="Glyco_trans_2-like"/>
</dbReference>
<evidence type="ECO:0000259" key="1">
    <source>
        <dbReference type="Pfam" id="PF00535"/>
    </source>
</evidence>
<evidence type="ECO:0000313" key="3">
    <source>
        <dbReference type="Proteomes" id="UP000034137"/>
    </source>
</evidence>
<dbReference type="InterPro" id="IPR029044">
    <property type="entry name" value="Nucleotide-diphossugar_trans"/>
</dbReference>
<name>A0A0G0PSZ5_9BACT</name>
<dbReference type="EMBL" id="LBXO01000066">
    <property type="protein sequence ID" value="KKR31289.1"/>
    <property type="molecule type" value="Genomic_DNA"/>
</dbReference>
<dbReference type="SUPFAM" id="SSF53448">
    <property type="entry name" value="Nucleotide-diphospho-sugar transferases"/>
    <property type="match status" value="1"/>
</dbReference>
<organism evidence="2 3">
    <name type="scientific">Candidatus Falkowbacteria bacterium GW2011_GWF2_39_8</name>
    <dbReference type="NCBI Taxonomy" id="1618642"/>
    <lineage>
        <taxon>Bacteria</taxon>
        <taxon>Candidatus Falkowiibacteriota</taxon>
    </lineage>
</organism>
<protein>
    <submittedName>
        <fullName evidence="2">Glycosyl transferase, family 2</fullName>
    </submittedName>
</protein>
<feature type="domain" description="Glycosyltransferase 2-like" evidence="1">
    <location>
        <begin position="6"/>
        <end position="168"/>
    </location>
</feature>
<dbReference type="PANTHER" id="PTHR48090:SF7">
    <property type="entry name" value="RFBJ PROTEIN"/>
    <property type="match status" value="1"/>
</dbReference>
<dbReference type="Gene3D" id="3.90.550.10">
    <property type="entry name" value="Spore Coat Polysaccharide Biosynthesis Protein SpsA, Chain A"/>
    <property type="match status" value="1"/>
</dbReference>
<keyword evidence="2" id="KW-0808">Transferase</keyword>